<dbReference type="Gene3D" id="3.40.50.2300">
    <property type="match status" value="1"/>
</dbReference>
<proteinExistence type="predicted"/>
<sequence>MDKIKAAEAAMADGSLAPFAGPVVKDDGTELAAAGTNLTDEQIWSMDWQVQGIVTPLPK</sequence>
<comment type="caution">
    <text evidence="1">The sequence shown here is derived from an EMBL/GenBank/DDBJ whole genome shotgun (WGS) entry which is preliminary data.</text>
</comment>
<evidence type="ECO:0008006" key="3">
    <source>
        <dbReference type="Google" id="ProtNLM"/>
    </source>
</evidence>
<accession>A0ABT8D8C9</accession>
<dbReference type="Proteomes" id="UP001243846">
    <property type="component" value="Unassembled WGS sequence"/>
</dbReference>
<reference evidence="2" key="1">
    <citation type="journal article" date="2019" name="Int. J. Syst. Evol. Microbiol.">
        <title>The Global Catalogue of Microorganisms (GCM) 10K type strain sequencing project: providing services to taxonomists for standard genome sequencing and annotation.</title>
        <authorList>
            <consortium name="The Broad Institute Genomics Platform"/>
            <consortium name="The Broad Institute Genome Sequencing Center for Infectious Disease"/>
            <person name="Wu L."/>
            <person name="Ma J."/>
        </authorList>
    </citation>
    <scope>NUCLEOTIDE SEQUENCE [LARGE SCALE GENOMIC DNA]</scope>
    <source>
        <strain evidence="2">CECT 8482</strain>
    </source>
</reference>
<name>A0ABT8D8C9_9RHOB</name>
<evidence type="ECO:0000313" key="2">
    <source>
        <dbReference type="Proteomes" id="UP001243846"/>
    </source>
</evidence>
<organism evidence="1 2">
    <name type="scientific">Paracoccus cavernae</name>
    <dbReference type="NCBI Taxonomy" id="1571207"/>
    <lineage>
        <taxon>Bacteria</taxon>
        <taxon>Pseudomonadati</taxon>
        <taxon>Pseudomonadota</taxon>
        <taxon>Alphaproteobacteria</taxon>
        <taxon>Rhodobacterales</taxon>
        <taxon>Paracoccaceae</taxon>
        <taxon>Paracoccus</taxon>
    </lineage>
</organism>
<protein>
    <recommendedName>
        <fullName evidence="3">BMP family ABC transporter substrate-binding protein</fullName>
    </recommendedName>
</protein>
<keyword evidence="2" id="KW-1185">Reference proteome</keyword>
<dbReference type="EMBL" id="JAUFRC010000001">
    <property type="protein sequence ID" value="MDN3712586.1"/>
    <property type="molecule type" value="Genomic_DNA"/>
</dbReference>
<evidence type="ECO:0000313" key="1">
    <source>
        <dbReference type="EMBL" id="MDN3712586.1"/>
    </source>
</evidence>
<gene>
    <name evidence="1" type="ORF">QWZ10_14050</name>
</gene>